<organism evidence="1 2">
    <name type="scientific">Citrobacter rodentium (strain ICC168)</name>
    <name type="common">Citrobacter freundii biotype 4280</name>
    <dbReference type="NCBI Taxonomy" id="637910"/>
    <lineage>
        <taxon>Bacteria</taxon>
        <taxon>Pseudomonadati</taxon>
        <taxon>Pseudomonadota</taxon>
        <taxon>Gammaproteobacteria</taxon>
        <taxon>Enterobacterales</taxon>
        <taxon>Enterobacteriaceae</taxon>
        <taxon>Citrobacter</taxon>
    </lineage>
</organism>
<dbReference type="Proteomes" id="UP000001889">
    <property type="component" value="Chromosome"/>
</dbReference>
<evidence type="ECO:0000313" key="2">
    <source>
        <dbReference type="Proteomes" id="UP000001889"/>
    </source>
</evidence>
<dbReference type="EMBL" id="FN543502">
    <property type="protein sequence ID" value="CBG89692.1"/>
    <property type="molecule type" value="Genomic_DNA"/>
</dbReference>
<sequence>MLQVLIAFCTREYKCKIIPCGFIPGVALVFDPLTSMHCECCWSGIF</sequence>
<dbReference type="AlphaFoldDB" id="D2TJQ1"/>
<keyword evidence="2" id="KW-1185">Reference proteome</keyword>
<name>D2TJQ1_CITRI</name>
<evidence type="ECO:0000313" key="1">
    <source>
        <dbReference type="EMBL" id="CBG89692.1"/>
    </source>
</evidence>
<dbReference type="STRING" id="637910.ROD_29531"/>
<reference evidence="1 2" key="1">
    <citation type="journal article" date="2010" name="J. Bacteriol.">
        <title>The Citrobacter rodentium genome sequence reveals convergent evolution with human pathogenic Escherichia coli.</title>
        <authorList>
            <person name="Petty N.K."/>
            <person name="Bulgin R."/>
            <person name="Crepin V.F."/>
            <person name="Cerdeno-Tarraga A.M."/>
            <person name="Schroeder G.N."/>
            <person name="Quail M.A."/>
            <person name="Lennard N."/>
            <person name="Corton C."/>
            <person name="Barron A."/>
            <person name="Clark L."/>
            <person name="Toribio A.L."/>
            <person name="Parkhill J."/>
            <person name="Dougan G."/>
            <person name="Frankel G."/>
            <person name="Thomson N.R."/>
        </authorList>
    </citation>
    <scope>NUCLEOTIDE SEQUENCE [LARGE SCALE GENOMIC DNA]</scope>
    <source>
        <strain evidence="1 2">ICC168</strain>
    </source>
</reference>
<dbReference type="KEGG" id="cro:ROD_29531"/>
<dbReference type="HOGENOM" id="CLU_3181809_0_0_6"/>
<protein>
    <submittedName>
        <fullName evidence="1">Uncharacterized protein</fullName>
    </submittedName>
</protein>
<gene>
    <name evidence="1" type="ordered locus">ROD_29531</name>
</gene>
<proteinExistence type="predicted"/>
<accession>D2TJQ1</accession>